<comment type="caution">
    <text evidence="2">The sequence shown here is derived from an EMBL/GenBank/DDBJ whole genome shotgun (WGS) entry which is preliminary data.</text>
</comment>
<feature type="compositionally biased region" description="Acidic residues" evidence="1">
    <location>
        <begin position="130"/>
        <end position="147"/>
    </location>
</feature>
<feature type="region of interest" description="Disordered" evidence="1">
    <location>
        <begin position="864"/>
        <end position="890"/>
    </location>
</feature>
<dbReference type="Pfam" id="PF10257">
    <property type="entry name" value="RAI16-like"/>
    <property type="match status" value="1"/>
</dbReference>
<feature type="compositionally biased region" description="Acidic residues" evidence="1">
    <location>
        <begin position="873"/>
        <end position="885"/>
    </location>
</feature>
<evidence type="ECO:0000313" key="3">
    <source>
        <dbReference type="Proteomes" id="UP000007148"/>
    </source>
</evidence>
<sequence>MEYLLKNDVLGTLVRLSEPDRPAGVLAEVLRTVSNMVVLLDEQFLIHSAVHKAIIRLLRACTGDEFQDKVDGKNRVVGAAAEVLRAPPSDYELDLVDLLCVLCSRIRTYRQLLLIFFHDKNWFPSNLTTQDEENKDLDEDEEEEEDASPSPVDSNSTITSVPSPKKPEYEFLLFNYLLRYVHREGRIGDFARAGVLFLMDVAMGAPSGDSRQLQEVDEGDQRRSVADPIGDASLALAEYVLDGDFADVLGAGLVAVYSLLPSKLEVRRDGTSDENGGGMSLGARLEETRLEKDEELEKARTFGLESSADPTFQSRLDHFLKIIEFLQDVFRRTVQQTADRLEACALVGAAISTAILQSIKSIFLENVLYPSILESSDTDGSAVAVVSYIDMMLKTLPDGPFAELLIDFLMNEDESEAPKPSPRVPPSRNPREAKLRKRKSSAMMLLELDAPKDRRQSTYFASLGRFTLKDLVFSNLRSQADASSAAVLQLLQTLLQRHPRLTTDRLLSTFGPVEVVRGDELPPSPQSDEETFTYPGSGTANDTTRIIMRTETTLFAHERELGLYLNLVSRVDPTYDGDDFSTGYDNYLRDALEAIQMQQELITPHDGTTSMLKYRLNADDTLLSLLLQSLRTFFAHSVEYNVALTGTLAAIASCPTRSLAGWMTFAPPPQEKDIKEEIDSLDLQDDGDDRSIDLRFEQGTLTISQDLSIYDAKSPILHDILRSLVLQIDRYRHKVDGFDDYLKERRQGLMFSENLTDALNLSIELDADSSFFSTIRNTLSTPSKQLPDTGTATPPQSRSFTSLIPSFFTPKKERPSPLAASHSSPAMDRSASDKDKEIKLAASPFGQHYKKTCSISVQPLLVENSPEGSIPQESEENEEGGEAEDVFSPQWNARRRQTAVQRITLSQLLDNVVIMEEFMKELSAIIQMRRSIGIDSVRYV</sequence>
<gene>
    <name evidence="2" type="ORF">PIIN_06793</name>
</gene>
<dbReference type="AlphaFoldDB" id="G4TNG0"/>
<proteinExistence type="predicted"/>
<dbReference type="EMBL" id="CAFZ01000187">
    <property type="protein sequence ID" value="CCA72857.1"/>
    <property type="molecule type" value="Genomic_DNA"/>
</dbReference>
<dbReference type="OMA" id="DHAQEFH"/>
<feature type="compositionally biased region" description="Low complexity" evidence="1">
    <location>
        <begin position="816"/>
        <end position="826"/>
    </location>
</feature>
<protein>
    <recommendedName>
        <fullName evidence="4">Retinoic acid induced 16-like protein-domain-containing protein</fullName>
    </recommendedName>
</protein>
<accession>G4TNG0</accession>
<feature type="region of interest" description="Disordered" evidence="1">
    <location>
        <begin position="128"/>
        <end position="162"/>
    </location>
</feature>
<name>G4TNG0_SERID</name>
<dbReference type="OrthoDB" id="5350595at2759"/>
<feature type="region of interest" description="Disordered" evidence="1">
    <location>
        <begin position="415"/>
        <end position="438"/>
    </location>
</feature>
<feature type="compositionally biased region" description="Polar residues" evidence="1">
    <location>
        <begin position="780"/>
        <end position="804"/>
    </location>
</feature>
<evidence type="ECO:0008006" key="4">
    <source>
        <dbReference type="Google" id="ProtNLM"/>
    </source>
</evidence>
<dbReference type="Proteomes" id="UP000007148">
    <property type="component" value="Unassembled WGS sequence"/>
</dbReference>
<organism evidence="2 3">
    <name type="scientific">Serendipita indica (strain DSM 11827)</name>
    <name type="common">Root endophyte fungus</name>
    <name type="synonym">Piriformospora indica</name>
    <dbReference type="NCBI Taxonomy" id="1109443"/>
    <lineage>
        <taxon>Eukaryota</taxon>
        <taxon>Fungi</taxon>
        <taxon>Dikarya</taxon>
        <taxon>Basidiomycota</taxon>
        <taxon>Agaricomycotina</taxon>
        <taxon>Agaricomycetes</taxon>
        <taxon>Sebacinales</taxon>
        <taxon>Serendipitaceae</taxon>
        <taxon>Serendipita</taxon>
    </lineage>
</organism>
<dbReference type="STRING" id="1109443.G4TNG0"/>
<dbReference type="eggNOG" id="KOG3695">
    <property type="taxonomic scope" value="Eukaryota"/>
</dbReference>
<dbReference type="PANTHER" id="PTHR21705:SF11">
    <property type="entry name" value="FHIP FAMILY PROTEIN CG3558"/>
    <property type="match status" value="1"/>
</dbReference>
<dbReference type="InParanoid" id="G4TNG0"/>
<evidence type="ECO:0000256" key="1">
    <source>
        <dbReference type="SAM" id="MobiDB-lite"/>
    </source>
</evidence>
<evidence type="ECO:0000313" key="2">
    <source>
        <dbReference type="EMBL" id="CCA72857.1"/>
    </source>
</evidence>
<dbReference type="HOGENOM" id="CLU_004953_0_0_1"/>
<feature type="region of interest" description="Disordered" evidence="1">
    <location>
        <begin position="780"/>
        <end position="834"/>
    </location>
</feature>
<keyword evidence="3" id="KW-1185">Reference proteome</keyword>
<reference evidence="2 3" key="1">
    <citation type="journal article" date="2011" name="PLoS Pathog.">
        <title>Endophytic Life Strategies Decoded by Genome and Transcriptome Analyses of the Mutualistic Root Symbiont Piriformospora indica.</title>
        <authorList>
            <person name="Zuccaro A."/>
            <person name="Lahrmann U."/>
            <person name="Guldener U."/>
            <person name="Langen G."/>
            <person name="Pfiffi S."/>
            <person name="Biedenkopf D."/>
            <person name="Wong P."/>
            <person name="Samans B."/>
            <person name="Grimm C."/>
            <person name="Basiewicz M."/>
            <person name="Murat C."/>
            <person name="Martin F."/>
            <person name="Kogel K.H."/>
        </authorList>
    </citation>
    <scope>NUCLEOTIDE SEQUENCE [LARGE SCALE GENOMIC DNA]</scope>
    <source>
        <strain evidence="2 3">DSM 11827</strain>
    </source>
</reference>
<dbReference type="PANTHER" id="PTHR21705">
    <property type="entry name" value="RAI16 PROTEIN-RELATED"/>
    <property type="match status" value="1"/>
</dbReference>
<dbReference type="InterPro" id="IPR019384">
    <property type="entry name" value="FHIP"/>
</dbReference>
<feature type="compositionally biased region" description="Pro residues" evidence="1">
    <location>
        <begin position="419"/>
        <end position="428"/>
    </location>
</feature>
<feature type="compositionally biased region" description="Polar residues" evidence="1">
    <location>
        <begin position="151"/>
        <end position="162"/>
    </location>
</feature>